<organism evidence="2 3">
    <name type="scientific">Spiroplasma clarkii</name>
    <dbReference type="NCBI Taxonomy" id="2139"/>
    <lineage>
        <taxon>Bacteria</taxon>
        <taxon>Bacillati</taxon>
        <taxon>Mycoplasmatota</taxon>
        <taxon>Mollicutes</taxon>
        <taxon>Entomoplasmatales</taxon>
        <taxon>Spiroplasmataceae</taxon>
        <taxon>Spiroplasma</taxon>
    </lineage>
</organism>
<dbReference type="Proteomes" id="UP000231179">
    <property type="component" value="Chromosome"/>
</dbReference>
<evidence type="ECO:0008006" key="4">
    <source>
        <dbReference type="Google" id="ProtNLM"/>
    </source>
</evidence>
<name>A0A2K8KM43_9MOLU</name>
<feature type="signal peptide" evidence="1">
    <location>
        <begin position="1"/>
        <end position="27"/>
    </location>
</feature>
<dbReference type="InterPro" id="IPR054816">
    <property type="entry name" value="Lipoprotein_mollicutes-type_CS"/>
</dbReference>
<accession>A0A2K8KM43</accession>
<reference evidence="2 3" key="1">
    <citation type="submission" date="2017-11" db="EMBL/GenBank/DDBJ databases">
        <title>Complete genome sequence of Spiroplasma clarkii CN-5 (DSM 19994).</title>
        <authorList>
            <person name="Tsai Y.-M."/>
            <person name="Chang A."/>
            <person name="Lo W.-S."/>
            <person name="Kuo C.-H."/>
        </authorList>
    </citation>
    <scope>NUCLEOTIDE SEQUENCE [LARGE SCALE GENOMIC DNA]</scope>
    <source>
        <strain evidence="2 3">CN-5</strain>
    </source>
</reference>
<keyword evidence="1" id="KW-0732">Signal</keyword>
<sequence>MKGKMALKKILGLLASFGLVTSSVSTAVACNGTETALKYGDLGVLADKLAIDETQLKDFKTAKALYDAILVKIENLNSITLVNTTEESSVIKQTLLNAKQIFEQTSYSITLSNGANEKVDNDFGKKGDRRFIKVTYIKQFVQGILNSTGDDFTGDKEVISTIESDFASFAIVNQE</sequence>
<dbReference type="PROSITE" id="PS51257">
    <property type="entry name" value="PROKAR_LIPOPROTEIN"/>
    <property type="match status" value="1"/>
</dbReference>
<evidence type="ECO:0000313" key="3">
    <source>
        <dbReference type="Proteomes" id="UP000231179"/>
    </source>
</evidence>
<proteinExistence type="predicted"/>
<feature type="chain" id="PRO_5014616416" description="Lipoprotein" evidence="1">
    <location>
        <begin position="28"/>
        <end position="175"/>
    </location>
</feature>
<dbReference type="NCBIfam" id="NF038029">
    <property type="entry name" value="LP_plasma"/>
    <property type="match status" value="1"/>
</dbReference>
<keyword evidence="3" id="KW-1185">Reference proteome</keyword>
<evidence type="ECO:0000256" key="1">
    <source>
        <dbReference type="SAM" id="SignalP"/>
    </source>
</evidence>
<evidence type="ECO:0000313" key="2">
    <source>
        <dbReference type="EMBL" id="ATX71501.1"/>
    </source>
</evidence>
<dbReference type="AlphaFoldDB" id="A0A2K8KM43"/>
<protein>
    <recommendedName>
        <fullName evidence="4">Lipoprotein</fullName>
    </recommendedName>
</protein>
<dbReference type="EMBL" id="CP024870">
    <property type="protein sequence ID" value="ATX71501.1"/>
    <property type="molecule type" value="Genomic_DNA"/>
</dbReference>
<gene>
    <name evidence="2" type="ORF">SCLAR_v1c12010</name>
</gene>
<dbReference type="NCBIfam" id="NF045726">
    <property type="entry name" value="XXplasma_LP"/>
    <property type="match status" value="1"/>
</dbReference>